<gene>
    <name evidence="1" type="ORF">AB6A40_009511</name>
</gene>
<organism evidence="1 2">
    <name type="scientific">Gnathostoma spinigerum</name>
    <dbReference type="NCBI Taxonomy" id="75299"/>
    <lineage>
        <taxon>Eukaryota</taxon>
        <taxon>Metazoa</taxon>
        <taxon>Ecdysozoa</taxon>
        <taxon>Nematoda</taxon>
        <taxon>Chromadorea</taxon>
        <taxon>Rhabditida</taxon>
        <taxon>Spirurina</taxon>
        <taxon>Gnathostomatomorpha</taxon>
        <taxon>Gnathostomatoidea</taxon>
        <taxon>Gnathostomatidae</taxon>
        <taxon>Gnathostoma</taxon>
    </lineage>
</organism>
<name>A0ABD6F0S8_9BILA</name>
<dbReference type="Pfam" id="PF05577">
    <property type="entry name" value="Peptidase_S28"/>
    <property type="match status" value="1"/>
</dbReference>
<comment type="caution">
    <text evidence="1">The sequence shown here is derived from an EMBL/GenBank/DDBJ whole genome shotgun (WGS) entry which is preliminary data.</text>
</comment>
<evidence type="ECO:0000313" key="1">
    <source>
        <dbReference type="EMBL" id="MFH4982802.1"/>
    </source>
</evidence>
<keyword evidence="2" id="KW-1185">Reference proteome</keyword>
<protein>
    <submittedName>
        <fullName evidence="1">Uncharacterized protein</fullName>
    </submittedName>
</protein>
<dbReference type="InterPro" id="IPR008758">
    <property type="entry name" value="Peptidase_S28"/>
</dbReference>
<evidence type="ECO:0000313" key="2">
    <source>
        <dbReference type="Proteomes" id="UP001608902"/>
    </source>
</evidence>
<dbReference type="EMBL" id="JBGFUD010010136">
    <property type="protein sequence ID" value="MFH4982802.1"/>
    <property type="molecule type" value="Genomic_DNA"/>
</dbReference>
<proteinExistence type="predicted"/>
<dbReference type="AlphaFoldDB" id="A0ABD6F0S8"/>
<feature type="non-terminal residue" evidence="1">
    <location>
        <position position="69"/>
    </location>
</feature>
<reference evidence="1 2" key="1">
    <citation type="submission" date="2024-08" db="EMBL/GenBank/DDBJ databases">
        <title>Gnathostoma spinigerum genome.</title>
        <authorList>
            <person name="Gonzalez-Bertolin B."/>
            <person name="Monzon S."/>
            <person name="Zaballos A."/>
            <person name="Jimenez P."/>
            <person name="Dekumyoy P."/>
            <person name="Varona S."/>
            <person name="Cuesta I."/>
            <person name="Sumanam S."/>
            <person name="Adisakwattana P."/>
            <person name="Gasser R.B."/>
            <person name="Hernandez-Gonzalez A."/>
            <person name="Young N.D."/>
            <person name="Perteguer M.J."/>
        </authorList>
    </citation>
    <scope>NUCLEOTIDE SEQUENCE [LARGE SCALE GENOMIC DNA]</scope>
    <source>
        <strain evidence="1">AL3</strain>
        <tissue evidence="1">Liver</tissue>
    </source>
</reference>
<dbReference type="Proteomes" id="UP001608902">
    <property type="component" value="Unassembled WGS sequence"/>
</dbReference>
<sequence length="69" mass="7640">MFRPELIAGAVASSAPVSPLLDFYKYLLNLQNIIGKRDGDCKDVIDKIFVELNTQLLDSQSRADLSKAL</sequence>
<accession>A0ABD6F0S8</accession>